<feature type="non-terminal residue" evidence="1">
    <location>
        <position position="1"/>
    </location>
</feature>
<dbReference type="EMBL" id="BNCO01000084">
    <property type="protein sequence ID" value="GIL66376.1"/>
    <property type="molecule type" value="Genomic_DNA"/>
</dbReference>
<proteinExistence type="predicted"/>
<dbReference type="AlphaFoldDB" id="A0A8J4BVS8"/>
<reference evidence="1" key="1">
    <citation type="journal article" date="2021" name="Proc. Natl. Acad. Sci. U.S.A.">
        <title>Three genomes in the algal genus Volvox reveal the fate of a haploid sex-determining region after a transition to homothallism.</title>
        <authorList>
            <person name="Yamamoto K."/>
            <person name="Hamaji T."/>
            <person name="Kawai-Toyooka H."/>
            <person name="Matsuzaki R."/>
            <person name="Takahashi F."/>
            <person name="Nishimura Y."/>
            <person name="Kawachi M."/>
            <person name="Noguchi H."/>
            <person name="Minakuchi Y."/>
            <person name="Umen J.G."/>
            <person name="Toyoda A."/>
            <person name="Nozaki H."/>
        </authorList>
    </citation>
    <scope>NUCLEOTIDE SEQUENCE</scope>
    <source>
        <strain evidence="1">NIES-3780</strain>
    </source>
</reference>
<feature type="non-terminal residue" evidence="1">
    <location>
        <position position="161"/>
    </location>
</feature>
<protein>
    <submittedName>
        <fullName evidence="1">Uncharacterized protein</fullName>
    </submittedName>
</protein>
<sequence>YFVEKHKAARAAERKNLVTHVDFPKELGTTLAITKAELCERQWRQLEEMRPAVSPLVDSQPVTWHVEGPVGGEPCQMHEDADTPNRACASREALLVGFNQFLPAPLPSTVPRTTTNTTTLESQWGDWCRVQLQLSPHAPLEALKEILQLVQGVLGNSGHNG</sequence>
<keyword evidence="2" id="KW-1185">Reference proteome</keyword>
<comment type="caution">
    <text evidence="1">The sequence shown here is derived from an EMBL/GenBank/DDBJ whole genome shotgun (WGS) entry which is preliminary data.</text>
</comment>
<dbReference type="Proteomes" id="UP000747399">
    <property type="component" value="Unassembled WGS sequence"/>
</dbReference>
<evidence type="ECO:0000313" key="1">
    <source>
        <dbReference type="EMBL" id="GIL66376.1"/>
    </source>
</evidence>
<gene>
    <name evidence="1" type="ORF">Vafri_19837</name>
</gene>
<name>A0A8J4BVS8_9CHLO</name>
<organism evidence="1 2">
    <name type="scientific">Volvox africanus</name>
    <dbReference type="NCBI Taxonomy" id="51714"/>
    <lineage>
        <taxon>Eukaryota</taxon>
        <taxon>Viridiplantae</taxon>
        <taxon>Chlorophyta</taxon>
        <taxon>core chlorophytes</taxon>
        <taxon>Chlorophyceae</taxon>
        <taxon>CS clade</taxon>
        <taxon>Chlamydomonadales</taxon>
        <taxon>Volvocaceae</taxon>
        <taxon>Volvox</taxon>
    </lineage>
</organism>
<evidence type="ECO:0000313" key="2">
    <source>
        <dbReference type="Proteomes" id="UP000747399"/>
    </source>
</evidence>
<accession>A0A8J4BVS8</accession>